<dbReference type="KEGG" id="dwi:6652408"/>
<dbReference type="OMA" id="GNCNGCT"/>
<name>B4NN14_DROWI</name>
<dbReference type="EMBL" id="CH964282">
    <property type="protein sequence ID" value="EDW85753.1"/>
    <property type="molecule type" value="Genomic_DNA"/>
</dbReference>
<dbReference type="HOGENOM" id="CLU_2690516_0_0_1"/>
<reference evidence="2 3" key="1">
    <citation type="journal article" date="2007" name="Nature">
        <title>Evolution of genes and genomes on the Drosophila phylogeny.</title>
        <authorList>
            <consortium name="Drosophila 12 Genomes Consortium"/>
            <person name="Clark A.G."/>
            <person name="Eisen M.B."/>
            <person name="Smith D.R."/>
            <person name="Bergman C.M."/>
            <person name="Oliver B."/>
            <person name="Markow T.A."/>
            <person name="Kaufman T.C."/>
            <person name="Kellis M."/>
            <person name="Gelbart W."/>
            <person name="Iyer V.N."/>
            <person name="Pollard D.A."/>
            <person name="Sackton T.B."/>
            <person name="Larracuente A.M."/>
            <person name="Singh N.D."/>
            <person name="Abad J.P."/>
            <person name="Abt D.N."/>
            <person name="Adryan B."/>
            <person name="Aguade M."/>
            <person name="Akashi H."/>
            <person name="Anderson W.W."/>
            <person name="Aquadro C.F."/>
            <person name="Ardell D.H."/>
            <person name="Arguello R."/>
            <person name="Artieri C.G."/>
            <person name="Barbash D.A."/>
            <person name="Barker D."/>
            <person name="Barsanti P."/>
            <person name="Batterham P."/>
            <person name="Batzoglou S."/>
            <person name="Begun D."/>
            <person name="Bhutkar A."/>
            <person name="Blanco E."/>
            <person name="Bosak S.A."/>
            <person name="Bradley R.K."/>
            <person name="Brand A.D."/>
            <person name="Brent M.R."/>
            <person name="Brooks A.N."/>
            <person name="Brown R.H."/>
            <person name="Butlin R.K."/>
            <person name="Caggese C."/>
            <person name="Calvi B.R."/>
            <person name="Bernardo de Carvalho A."/>
            <person name="Caspi A."/>
            <person name="Castrezana S."/>
            <person name="Celniker S.E."/>
            <person name="Chang J.L."/>
            <person name="Chapple C."/>
            <person name="Chatterji S."/>
            <person name="Chinwalla A."/>
            <person name="Civetta A."/>
            <person name="Clifton S.W."/>
            <person name="Comeron J.M."/>
            <person name="Costello J.C."/>
            <person name="Coyne J.A."/>
            <person name="Daub J."/>
            <person name="David R.G."/>
            <person name="Delcher A.L."/>
            <person name="Delehaunty K."/>
            <person name="Do C.B."/>
            <person name="Ebling H."/>
            <person name="Edwards K."/>
            <person name="Eickbush T."/>
            <person name="Evans J.D."/>
            <person name="Filipski A."/>
            <person name="Findeiss S."/>
            <person name="Freyhult E."/>
            <person name="Fulton L."/>
            <person name="Fulton R."/>
            <person name="Garcia A.C."/>
            <person name="Gardiner A."/>
            <person name="Garfield D.A."/>
            <person name="Garvin B.E."/>
            <person name="Gibson G."/>
            <person name="Gilbert D."/>
            <person name="Gnerre S."/>
            <person name="Godfrey J."/>
            <person name="Good R."/>
            <person name="Gotea V."/>
            <person name="Gravely B."/>
            <person name="Greenberg A.J."/>
            <person name="Griffiths-Jones S."/>
            <person name="Gross S."/>
            <person name="Guigo R."/>
            <person name="Gustafson E.A."/>
            <person name="Haerty W."/>
            <person name="Hahn M.W."/>
            <person name="Halligan D.L."/>
            <person name="Halpern A.L."/>
            <person name="Halter G.M."/>
            <person name="Han M.V."/>
            <person name="Heger A."/>
            <person name="Hillier L."/>
            <person name="Hinrichs A.S."/>
            <person name="Holmes I."/>
            <person name="Hoskins R.A."/>
            <person name="Hubisz M.J."/>
            <person name="Hultmark D."/>
            <person name="Huntley M.A."/>
            <person name="Jaffe D.B."/>
            <person name="Jagadeeshan S."/>
            <person name="Jeck W.R."/>
            <person name="Johnson J."/>
            <person name="Jones C.D."/>
            <person name="Jordan W.C."/>
            <person name="Karpen G.H."/>
            <person name="Kataoka E."/>
            <person name="Keightley P.D."/>
            <person name="Kheradpour P."/>
            <person name="Kirkness E.F."/>
            <person name="Koerich L.B."/>
            <person name="Kristiansen K."/>
            <person name="Kudrna D."/>
            <person name="Kulathinal R.J."/>
            <person name="Kumar S."/>
            <person name="Kwok R."/>
            <person name="Lander E."/>
            <person name="Langley C.H."/>
            <person name="Lapoint R."/>
            <person name="Lazzaro B.P."/>
            <person name="Lee S.J."/>
            <person name="Levesque L."/>
            <person name="Li R."/>
            <person name="Lin C.F."/>
            <person name="Lin M.F."/>
            <person name="Lindblad-Toh K."/>
            <person name="Llopart A."/>
            <person name="Long M."/>
            <person name="Low L."/>
            <person name="Lozovsky E."/>
            <person name="Lu J."/>
            <person name="Luo M."/>
            <person name="Machado C.A."/>
            <person name="Makalowski W."/>
            <person name="Marzo M."/>
            <person name="Matsuda M."/>
            <person name="Matzkin L."/>
            <person name="McAllister B."/>
            <person name="McBride C.S."/>
            <person name="McKernan B."/>
            <person name="McKernan K."/>
            <person name="Mendez-Lago M."/>
            <person name="Minx P."/>
            <person name="Mollenhauer M.U."/>
            <person name="Montooth K."/>
            <person name="Mount S.M."/>
            <person name="Mu X."/>
            <person name="Myers E."/>
            <person name="Negre B."/>
            <person name="Newfeld S."/>
            <person name="Nielsen R."/>
            <person name="Noor M.A."/>
            <person name="O'Grady P."/>
            <person name="Pachter L."/>
            <person name="Papaceit M."/>
            <person name="Parisi M.J."/>
            <person name="Parisi M."/>
            <person name="Parts L."/>
            <person name="Pedersen J.S."/>
            <person name="Pesole G."/>
            <person name="Phillippy A.M."/>
            <person name="Ponting C.P."/>
            <person name="Pop M."/>
            <person name="Porcelli D."/>
            <person name="Powell J.R."/>
            <person name="Prohaska S."/>
            <person name="Pruitt K."/>
            <person name="Puig M."/>
            <person name="Quesneville H."/>
            <person name="Ram K.R."/>
            <person name="Rand D."/>
            <person name="Rasmussen M.D."/>
            <person name="Reed L.K."/>
            <person name="Reenan R."/>
            <person name="Reily A."/>
            <person name="Remington K.A."/>
            <person name="Rieger T.T."/>
            <person name="Ritchie M.G."/>
            <person name="Robin C."/>
            <person name="Rogers Y.H."/>
            <person name="Rohde C."/>
            <person name="Rozas J."/>
            <person name="Rubenfield M.J."/>
            <person name="Ruiz A."/>
            <person name="Russo S."/>
            <person name="Salzberg S.L."/>
            <person name="Sanchez-Gracia A."/>
            <person name="Saranga D.J."/>
            <person name="Sato H."/>
            <person name="Schaeffer S.W."/>
            <person name="Schatz M.C."/>
            <person name="Schlenke T."/>
            <person name="Schwartz R."/>
            <person name="Segarra C."/>
            <person name="Singh R.S."/>
            <person name="Sirot L."/>
            <person name="Sirota M."/>
            <person name="Sisneros N.B."/>
            <person name="Smith C.D."/>
            <person name="Smith T.F."/>
            <person name="Spieth J."/>
            <person name="Stage D.E."/>
            <person name="Stark A."/>
            <person name="Stephan W."/>
            <person name="Strausberg R.L."/>
            <person name="Strempel S."/>
            <person name="Sturgill D."/>
            <person name="Sutton G."/>
            <person name="Sutton G.G."/>
            <person name="Tao W."/>
            <person name="Teichmann S."/>
            <person name="Tobari Y.N."/>
            <person name="Tomimura Y."/>
            <person name="Tsolas J.M."/>
            <person name="Valente V.L."/>
            <person name="Venter E."/>
            <person name="Venter J.C."/>
            <person name="Vicario S."/>
            <person name="Vieira F.G."/>
            <person name="Vilella A.J."/>
            <person name="Villasante A."/>
            <person name="Walenz B."/>
            <person name="Wang J."/>
            <person name="Wasserman M."/>
            <person name="Watts T."/>
            <person name="Wilson D."/>
            <person name="Wilson R.K."/>
            <person name="Wing R.A."/>
            <person name="Wolfner M.F."/>
            <person name="Wong A."/>
            <person name="Wong G.K."/>
            <person name="Wu C.I."/>
            <person name="Wu G."/>
            <person name="Yamamoto D."/>
            <person name="Yang H.P."/>
            <person name="Yang S.P."/>
            <person name="Yorke J.A."/>
            <person name="Yoshida K."/>
            <person name="Zdobnov E."/>
            <person name="Zhang P."/>
            <person name="Zhang Y."/>
            <person name="Zimin A.V."/>
            <person name="Baldwin J."/>
            <person name="Abdouelleil A."/>
            <person name="Abdulkadir J."/>
            <person name="Abebe A."/>
            <person name="Abera B."/>
            <person name="Abreu J."/>
            <person name="Acer S.C."/>
            <person name="Aftuck L."/>
            <person name="Alexander A."/>
            <person name="An P."/>
            <person name="Anderson E."/>
            <person name="Anderson S."/>
            <person name="Arachi H."/>
            <person name="Azer M."/>
            <person name="Bachantsang P."/>
            <person name="Barry A."/>
            <person name="Bayul T."/>
            <person name="Berlin A."/>
            <person name="Bessette D."/>
            <person name="Bloom T."/>
            <person name="Blye J."/>
            <person name="Boguslavskiy L."/>
            <person name="Bonnet C."/>
            <person name="Boukhgalter B."/>
            <person name="Bourzgui I."/>
            <person name="Brown A."/>
            <person name="Cahill P."/>
            <person name="Channer S."/>
            <person name="Cheshatsang Y."/>
            <person name="Chuda L."/>
            <person name="Citroen M."/>
            <person name="Collymore A."/>
            <person name="Cooke P."/>
            <person name="Costello M."/>
            <person name="D'Aco K."/>
            <person name="Daza R."/>
            <person name="De Haan G."/>
            <person name="DeGray S."/>
            <person name="DeMaso C."/>
            <person name="Dhargay N."/>
            <person name="Dooley K."/>
            <person name="Dooley E."/>
            <person name="Doricent M."/>
            <person name="Dorje P."/>
            <person name="Dorjee K."/>
            <person name="Dupes A."/>
            <person name="Elong R."/>
            <person name="Falk J."/>
            <person name="Farina A."/>
            <person name="Faro S."/>
            <person name="Ferguson D."/>
            <person name="Fisher S."/>
            <person name="Foley C.D."/>
            <person name="Franke A."/>
            <person name="Friedrich D."/>
            <person name="Gadbois L."/>
            <person name="Gearin G."/>
            <person name="Gearin C.R."/>
            <person name="Giannoukos G."/>
            <person name="Goode T."/>
            <person name="Graham J."/>
            <person name="Grandbois E."/>
            <person name="Grewal S."/>
            <person name="Gyaltsen K."/>
            <person name="Hafez N."/>
            <person name="Hagos B."/>
            <person name="Hall J."/>
            <person name="Henson C."/>
            <person name="Hollinger A."/>
            <person name="Honan T."/>
            <person name="Huard M.D."/>
            <person name="Hughes L."/>
            <person name="Hurhula B."/>
            <person name="Husby M.E."/>
            <person name="Kamat A."/>
            <person name="Kanga B."/>
            <person name="Kashin S."/>
            <person name="Khazanovich D."/>
            <person name="Kisner P."/>
            <person name="Lance K."/>
            <person name="Lara M."/>
            <person name="Lee W."/>
            <person name="Lennon N."/>
            <person name="Letendre F."/>
            <person name="LeVine R."/>
            <person name="Lipovsky A."/>
            <person name="Liu X."/>
            <person name="Liu J."/>
            <person name="Liu S."/>
            <person name="Lokyitsang T."/>
            <person name="Lokyitsang Y."/>
            <person name="Lubonja R."/>
            <person name="Lui A."/>
            <person name="MacDonald P."/>
            <person name="Magnisalis V."/>
            <person name="Maru K."/>
            <person name="Matthews C."/>
            <person name="McCusker W."/>
            <person name="McDonough S."/>
            <person name="Mehta T."/>
            <person name="Meldrim J."/>
            <person name="Meneus L."/>
            <person name="Mihai O."/>
            <person name="Mihalev A."/>
            <person name="Mihova T."/>
            <person name="Mittelman R."/>
            <person name="Mlenga V."/>
            <person name="Montmayeur A."/>
            <person name="Mulrain L."/>
            <person name="Navidi A."/>
            <person name="Naylor J."/>
            <person name="Negash T."/>
            <person name="Nguyen T."/>
            <person name="Nguyen N."/>
            <person name="Nicol R."/>
            <person name="Norbu C."/>
            <person name="Norbu N."/>
            <person name="Novod N."/>
            <person name="O'Neill B."/>
            <person name="Osman S."/>
            <person name="Markiewicz E."/>
            <person name="Oyono O.L."/>
            <person name="Patti C."/>
            <person name="Phunkhang P."/>
            <person name="Pierre F."/>
            <person name="Priest M."/>
            <person name="Raghuraman S."/>
            <person name="Rege F."/>
            <person name="Reyes R."/>
            <person name="Rise C."/>
            <person name="Rogov P."/>
            <person name="Ross K."/>
            <person name="Ryan E."/>
            <person name="Settipalli S."/>
            <person name="Shea T."/>
            <person name="Sherpa N."/>
            <person name="Shi L."/>
            <person name="Shih D."/>
            <person name="Sparrow T."/>
            <person name="Spaulding J."/>
            <person name="Stalker J."/>
            <person name="Stange-Thomann N."/>
            <person name="Stavropoulos S."/>
            <person name="Stone C."/>
            <person name="Strader C."/>
            <person name="Tesfaye S."/>
            <person name="Thomson T."/>
            <person name="Thoulutsang Y."/>
            <person name="Thoulutsang D."/>
            <person name="Topham K."/>
            <person name="Topping I."/>
            <person name="Tsamla T."/>
            <person name="Vassiliev H."/>
            <person name="Vo A."/>
            <person name="Wangchuk T."/>
            <person name="Wangdi T."/>
            <person name="Weiand M."/>
            <person name="Wilkinson J."/>
            <person name="Wilson A."/>
            <person name="Yadav S."/>
            <person name="Young G."/>
            <person name="Yu Q."/>
            <person name="Zembek L."/>
            <person name="Zhong D."/>
            <person name="Zimmer A."/>
            <person name="Zwirko Z."/>
            <person name="Jaffe D.B."/>
            <person name="Alvarez P."/>
            <person name="Brockman W."/>
            <person name="Butler J."/>
            <person name="Chin C."/>
            <person name="Gnerre S."/>
            <person name="Grabherr M."/>
            <person name="Kleber M."/>
            <person name="Mauceli E."/>
            <person name="MacCallum I."/>
        </authorList>
    </citation>
    <scope>NUCLEOTIDE SEQUENCE [LARGE SCALE GENOMIC DNA]</scope>
    <source>
        <strain evidence="3">Tucson 14030-0811.24</strain>
    </source>
</reference>
<keyword evidence="1" id="KW-0732">Signal</keyword>
<dbReference type="Proteomes" id="UP000007798">
    <property type="component" value="Unassembled WGS sequence"/>
</dbReference>
<accession>B4NN14</accession>
<evidence type="ECO:0000256" key="1">
    <source>
        <dbReference type="SAM" id="SignalP"/>
    </source>
</evidence>
<sequence length="74" mass="8317">MKWMKVIFVSLLSLFVLVDVAYGGRIQIPKITIKNGDITVHGNCNHCTARATKNSAHLSMKFTTTSRKVVRRRG</sequence>
<dbReference type="AlphaFoldDB" id="B4NN14"/>
<evidence type="ECO:0000313" key="3">
    <source>
        <dbReference type="Proteomes" id="UP000007798"/>
    </source>
</evidence>
<keyword evidence="3" id="KW-1185">Reference proteome</keyword>
<proteinExistence type="predicted"/>
<dbReference type="InParanoid" id="B4NN14"/>
<gene>
    <name evidence="2" type="primary">Dwil\GK23238</name>
    <name evidence="2" type="ORF">Dwil_GK23238</name>
</gene>
<feature type="chain" id="PRO_5002820045" evidence="1">
    <location>
        <begin position="24"/>
        <end position="74"/>
    </location>
</feature>
<evidence type="ECO:0000313" key="2">
    <source>
        <dbReference type="EMBL" id="EDW85753.1"/>
    </source>
</evidence>
<protein>
    <submittedName>
        <fullName evidence="2">Uncharacterized protein</fullName>
    </submittedName>
</protein>
<dbReference type="OrthoDB" id="7840022at2759"/>
<feature type="signal peptide" evidence="1">
    <location>
        <begin position="1"/>
        <end position="23"/>
    </location>
</feature>
<organism evidence="2 3">
    <name type="scientific">Drosophila willistoni</name>
    <name type="common">Fruit fly</name>
    <dbReference type="NCBI Taxonomy" id="7260"/>
    <lineage>
        <taxon>Eukaryota</taxon>
        <taxon>Metazoa</taxon>
        <taxon>Ecdysozoa</taxon>
        <taxon>Arthropoda</taxon>
        <taxon>Hexapoda</taxon>
        <taxon>Insecta</taxon>
        <taxon>Pterygota</taxon>
        <taxon>Neoptera</taxon>
        <taxon>Endopterygota</taxon>
        <taxon>Diptera</taxon>
        <taxon>Brachycera</taxon>
        <taxon>Muscomorpha</taxon>
        <taxon>Ephydroidea</taxon>
        <taxon>Drosophilidae</taxon>
        <taxon>Drosophila</taxon>
        <taxon>Sophophora</taxon>
    </lineage>
</organism>